<dbReference type="EMBL" id="CP017157">
    <property type="protein sequence ID" value="AOP47878.1"/>
    <property type="molecule type" value="Genomic_DNA"/>
</dbReference>
<keyword evidence="1" id="KW-0413">Isomerase</keyword>
<dbReference type="OrthoDB" id="7203947at2"/>
<dbReference type="SUPFAM" id="SSF55331">
    <property type="entry name" value="Tautomerase/MIF"/>
    <property type="match status" value="1"/>
</dbReference>
<dbReference type="Pfam" id="PF02962">
    <property type="entry name" value="CHMI"/>
    <property type="match status" value="1"/>
</dbReference>
<dbReference type="Proteomes" id="UP000094094">
    <property type="component" value="Chromosome"/>
</dbReference>
<dbReference type="PANTHER" id="PTHR37950:SF1">
    <property type="entry name" value="4-HYDROXYPHENYLACETATE CATABOLISM PROTEIN"/>
    <property type="match status" value="1"/>
</dbReference>
<evidence type="ECO:0000313" key="2">
    <source>
        <dbReference type="Proteomes" id="UP000094094"/>
    </source>
</evidence>
<proteinExistence type="predicted"/>
<evidence type="ECO:0000313" key="1">
    <source>
        <dbReference type="EMBL" id="AOP47878.1"/>
    </source>
</evidence>
<name>A0A1D7VMY5_9ACTN</name>
<gene>
    <name evidence="1" type="ORF">SL103_17970</name>
</gene>
<reference evidence="1 2" key="1">
    <citation type="submission" date="2016-09" db="EMBL/GenBank/DDBJ databases">
        <title>Complete genome sequencing of Streptomyces lydicus 103 and metabolic pathways analysis of antibiotic biosynthesis.</title>
        <authorList>
            <person name="Jia N."/>
            <person name="Ding M.-Z."/>
            <person name="Gao F."/>
            <person name="Yuan Y.-J."/>
        </authorList>
    </citation>
    <scope>NUCLEOTIDE SEQUENCE [LARGE SCALE GENOMIC DNA]</scope>
    <source>
        <strain evidence="1 2">103</strain>
    </source>
</reference>
<keyword evidence="2" id="KW-1185">Reference proteome</keyword>
<organism evidence="1 2">
    <name type="scientific">Streptomyces lydicus</name>
    <dbReference type="NCBI Taxonomy" id="47763"/>
    <lineage>
        <taxon>Bacteria</taxon>
        <taxon>Bacillati</taxon>
        <taxon>Actinomycetota</taxon>
        <taxon>Actinomycetes</taxon>
        <taxon>Kitasatosporales</taxon>
        <taxon>Streptomycetaceae</taxon>
        <taxon>Streptomyces</taxon>
    </lineage>
</organism>
<accession>A0A1D7VMY5</accession>
<protein>
    <submittedName>
        <fullName evidence="1">Isomerase</fullName>
    </submittedName>
</protein>
<dbReference type="PANTHER" id="PTHR37950">
    <property type="entry name" value="4-HYDROXYPHENYLACETATE CATABOLISM PROTEIN"/>
    <property type="match status" value="1"/>
</dbReference>
<dbReference type="RefSeq" id="WP_069570021.1">
    <property type="nucleotide sequence ID" value="NZ_CP017157.1"/>
</dbReference>
<dbReference type="AlphaFoldDB" id="A0A1D7VMY5"/>
<sequence>MPHILVEYDRALLEVLDRRRFALELHALAARTVDGITVESCKTRFRCPEEVVIAHGDPQQALIHVELAILPGRTPQTRSALGAAVLQLVRRHTASASGVTVHASVDVRELTAAYAKHVAADGR</sequence>
<dbReference type="GO" id="GO:0008704">
    <property type="term" value="F:5-carboxymethyl-2-hydroxymuconate delta-isomerase activity"/>
    <property type="evidence" value="ECO:0007669"/>
    <property type="project" value="InterPro"/>
</dbReference>
<dbReference type="InterPro" id="IPR004220">
    <property type="entry name" value="5-COMe_2-OHmuconate_Isoase"/>
</dbReference>
<dbReference type="KEGG" id="slc:SL103_17970"/>
<dbReference type="InterPro" id="IPR014347">
    <property type="entry name" value="Tautomerase/MIF_sf"/>
</dbReference>
<dbReference type="Gene3D" id="3.30.429.10">
    <property type="entry name" value="Macrophage Migration Inhibitory Factor"/>
    <property type="match status" value="1"/>
</dbReference>